<gene>
    <name evidence="2" type="ORF">SAMN05444424_1863</name>
</gene>
<dbReference type="AlphaFoldDB" id="A0AAQ1MDW7"/>
<organism evidence="2 3">
    <name type="scientific">Bittarella massiliensis</name>
    <name type="common">ex Durand et al. 2017</name>
    <dbReference type="NCBI Taxonomy" id="1720313"/>
    <lineage>
        <taxon>Bacteria</taxon>
        <taxon>Bacillati</taxon>
        <taxon>Bacillota</taxon>
        <taxon>Clostridia</taxon>
        <taxon>Eubacteriales</taxon>
        <taxon>Oscillospiraceae</taxon>
        <taxon>Bittarella (ex Durand et al. 2017)</taxon>
    </lineage>
</organism>
<evidence type="ECO:0000313" key="2">
    <source>
        <dbReference type="EMBL" id="SHG20442.1"/>
    </source>
</evidence>
<feature type="compositionally biased region" description="Gly residues" evidence="1">
    <location>
        <begin position="11"/>
        <end position="20"/>
    </location>
</feature>
<comment type="caution">
    <text evidence="2">The sequence shown here is derived from an EMBL/GenBank/DDBJ whole genome shotgun (WGS) entry which is preliminary data.</text>
</comment>
<reference evidence="3" key="1">
    <citation type="submission" date="2016-11" db="EMBL/GenBank/DDBJ databases">
        <authorList>
            <person name="Jaros S."/>
            <person name="Januszkiewicz K."/>
            <person name="Wedrychowicz H."/>
        </authorList>
    </citation>
    <scope>NUCLEOTIDE SEQUENCE [LARGE SCALE GENOMIC DNA]</scope>
    <source>
        <strain evidence="3">DSM 4029</strain>
    </source>
</reference>
<dbReference type="Proteomes" id="UP000184089">
    <property type="component" value="Unassembled WGS sequence"/>
</dbReference>
<evidence type="ECO:0000313" key="3">
    <source>
        <dbReference type="Proteomes" id="UP000184089"/>
    </source>
</evidence>
<accession>A0AAQ1MDW7</accession>
<protein>
    <submittedName>
        <fullName evidence="2">Uncharacterized protein</fullName>
    </submittedName>
</protein>
<feature type="region of interest" description="Disordered" evidence="1">
    <location>
        <begin position="1"/>
        <end position="24"/>
    </location>
</feature>
<name>A0AAQ1MDW7_9FIRM</name>
<dbReference type="EMBL" id="FQVY01000002">
    <property type="protein sequence ID" value="SHG20442.1"/>
    <property type="molecule type" value="Genomic_DNA"/>
</dbReference>
<evidence type="ECO:0000256" key="1">
    <source>
        <dbReference type="SAM" id="MobiDB-lite"/>
    </source>
</evidence>
<sequence>MGEGFLVQPGRGAGRQGGDGPLCPNGFLEWPGRGQVVSRGPPSCVPPSSCAPRACGDAWERPIIRFLNRFGQRVSPPTRFSLSDRLPAARCASPVMPLSPRCRQWTGGSRVAGQIAWKGGGGLVCLSAGEGGEWLPWTQRTCRVRSCPRLAATSPKTAAARYALAPEQGGTTLAPPSPKQKESGAARQPRSPFGALKAP</sequence>
<feature type="region of interest" description="Disordered" evidence="1">
    <location>
        <begin position="158"/>
        <end position="199"/>
    </location>
</feature>
<proteinExistence type="predicted"/>